<dbReference type="AlphaFoldDB" id="A0A6J6P4X3"/>
<feature type="transmembrane region" description="Helical" evidence="6">
    <location>
        <begin position="147"/>
        <end position="165"/>
    </location>
</feature>
<dbReference type="GO" id="GO:0005886">
    <property type="term" value="C:plasma membrane"/>
    <property type="evidence" value="ECO:0007669"/>
    <property type="project" value="UniProtKB-SubCell"/>
</dbReference>
<evidence type="ECO:0000313" key="9">
    <source>
        <dbReference type="EMBL" id="CAB5071225.1"/>
    </source>
</evidence>
<accession>A0A6J6P4X3</accession>
<evidence type="ECO:0000313" key="8">
    <source>
        <dbReference type="EMBL" id="CAB4845486.1"/>
    </source>
</evidence>
<dbReference type="PANTHER" id="PTHR47089">
    <property type="entry name" value="ABC TRANSPORTER, PERMEASE PROTEIN"/>
    <property type="match status" value="1"/>
</dbReference>
<gene>
    <name evidence="7" type="ORF">UFOPK2423_00623</name>
    <name evidence="8" type="ORF">UFOPK3266_01633</name>
    <name evidence="9" type="ORF">UFOPK4367_00102</name>
</gene>
<keyword evidence="3 6" id="KW-0812">Transmembrane</keyword>
<feature type="transmembrane region" description="Helical" evidence="6">
    <location>
        <begin position="55"/>
        <end position="81"/>
    </location>
</feature>
<reference evidence="7" key="1">
    <citation type="submission" date="2020-05" db="EMBL/GenBank/DDBJ databases">
        <authorList>
            <person name="Chiriac C."/>
            <person name="Salcher M."/>
            <person name="Ghai R."/>
            <person name="Kavagutti S V."/>
        </authorList>
    </citation>
    <scope>NUCLEOTIDE SEQUENCE</scope>
</reference>
<keyword evidence="4 6" id="KW-1133">Transmembrane helix</keyword>
<dbReference type="EMBL" id="CAFBAA010000066">
    <property type="protein sequence ID" value="CAB4845486.1"/>
    <property type="molecule type" value="Genomic_DNA"/>
</dbReference>
<evidence type="ECO:0000256" key="6">
    <source>
        <dbReference type="SAM" id="Phobius"/>
    </source>
</evidence>
<evidence type="ECO:0000256" key="5">
    <source>
        <dbReference type="ARBA" id="ARBA00023136"/>
    </source>
</evidence>
<evidence type="ECO:0000256" key="4">
    <source>
        <dbReference type="ARBA" id="ARBA00022989"/>
    </source>
</evidence>
<protein>
    <submittedName>
        <fullName evidence="7">Unannotated protein</fullName>
    </submittedName>
</protein>
<name>A0A6J6P4X3_9ZZZZ</name>
<dbReference type="Pfam" id="PF02653">
    <property type="entry name" value="BPD_transp_2"/>
    <property type="match status" value="1"/>
</dbReference>
<sequence length="363" mass="38460">MKFSLERRREVKPWHLIGVPLLSVIFGTLVGGLFLEATGHNAILVFKTMSQTSYTTLYGIGDTLTAATPLIFTALAALVAFRVNLYSIGAEGQLFVGGIFASGVGIAVGTSSSALAIPAVLIAGVLGGIVWMTLPALFRAWFGTSEIITTLMFNFVALFLMRYLIYGASTYWRDPTSTNFPQGKKLDQNAWLPRFGTQSVHWGLVLALVTTVGIWFLLRKTRFGYQMKVLGDAPNAARYSGVPVKRMTFTVLIISGGLAGLAGASEVAGRAHALDPNGLAIGLGYAGIIVATLARLNPFGAVIIAIGFGGLQNSASALQSLGTDSVPSAIATTLQGLILLLALAGELFVRYRLKISKKVEVSA</sequence>
<feature type="transmembrane region" description="Helical" evidence="6">
    <location>
        <begin position="93"/>
        <end position="110"/>
    </location>
</feature>
<keyword evidence="5 6" id="KW-0472">Membrane</keyword>
<dbReference type="InterPro" id="IPR001851">
    <property type="entry name" value="ABC_transp_permease"/>
</dbReference>
<evidence type="ECO:0000313" key="7">
    <source>
        <dbReference type="EMBL" id="CAB4691695.1"/>
    </source>
</evidence>
<evidence type="ECO:0000256" key="1">
    <source>
        <dbReference type="ARBA" id="ARBA00004651"/>
    </source>
</evidence>
<dbReference type="CDD" id="cd06580">
    <property type="entry name" value="TM_PBP1_transp_TpRbsC_like"/>
    <property type="match status" value="1"/>
</dbReference>
<dbReference type="EMBL" id="CAFBRC010000004">
    <property type="protein sequence ID" value="CAB5071225.1"/>
    <property type="molecule type" value="Genomic_DNA"/>
</dbReference>
<comment type="subcellular location">
    <subcellularLocation>
        <location evidence="1">Cell membrane</location>
        <topology evidence="1">Multi-pass membrane protein</topology>
    </subcellularLocation>
</comment>
<keyword evidence="2" id="KW-1003">Cell membrane</keyword>
<proteinExistence type="predicted"/>
<feature type="transmembrane region" description="Helical" evidence="6">
    <location>
        <begin position="12"/>
        <end position="35"/>
    </location>
</feature>
<feature type="transmembrane region" description="Helical" evidence="6">
    <location>
        <begin position="200"/>
        <end position="218"/>
    </location>
</feature>
<evidence type="ECO:0000256" key="2">
    <source>
        <dbReference type="ARBA" id="ARBA00022475"/>
    </source>
</evidence>
<feature type="transmembrane region" description="Helical" evidence="6">
    <location>
        <begin position="116"/>
        <end position="138"/>
    </location>
</feature>
<feature type="transmembrane region" description="Helical" evidence="6">
    <location>
        <begin position="328"/>
        <end position="349"/>
    </location>
</feature>
<dbReference type="GO" id="GO:0022857">
    <property type="term" value="F:transmembrane transporter activity"/>
    <property type="evidence" value="ECO:0007669"/>
    <property type="project" value="InterPro"/>
</dbReference>
<evidence type="ECO:0000256" key="3">
    <source>
        <dbReference type="ARBA" id="ARBA00022692"/>
    </source>
</evidence>
<dbReference type="PANTHER" id="PTHR47089:SF1">
    <property type="entry name" value="GUANOSINE ABC TRANSPORTER PERMEASE PROTEIN NUPP"/>
    <property type="match status" value="1"/>
</dbReference>
<organism evidence="7">
    <name type="scientific">freshwater metagenome</name>
    <dbReference type="NCBI Taxonomy" id="449393"/>
    <lineage>
        <taxon>unclassified sequences</taxon>
        <taxon>metagenomes</taxon>
        <taxon>ecological metagenomes</taxon>
    </lineage>
</organism>
<dbReference type="EMBL" id="CAEZXN010000010">
    <property type="protein sequence ID" value="CAB4691695.1"/>
    <property type="molecule type" value="Genomic_DNA"/>
</dbReference>